<name>A0AAN6H540_9PEZI</name>
<keyword evidence="2" id="KW-1133">Transmembrane helix</keyword>
<evidence type="ECO:0000313" key="4">
    <source>
        <dbReference type="Proteomes" id="UP001175353"/>
    </source>
</evidence>
<evidence type="ECO:0000256" key="2">
    <source>
        <dbReference type="SAM" id="Phobius"/>
    </source>
</evidence>
<reference evidence="3" key="1">
    <citation type="submission" date="2023-06" db="EMBL/GenBank/DDBJ databases">
        <title>Black Yeasts Isolated from many extreme environments.</title>
        <authorList>
            <person name="Coleine C."/>
            <person name="Stajich J.E."/>
            <person name="Selbmann L."/>
        </authorList>
    </citation>
    <scope>NUCLEOTIDE SEQUENCE</scope>
    <source>
        <strain evidence="3">CCFEE 5200</strain>
    </source>
</reference>
<keyword evidence="2" id="KW-0812">Transmembrane</keyword>
<sequence length="137" mass="15303">MSAARKTQVLIPFCGPVVSGMILGSTRLAMLYGRSPTMFVILTQIKQGLFVLLREIRFSRAGSKLWKTNYNTYEGTTLTSRPTEAAKTAARTKPGYADDEEPLTETDLWAIRRQIDTDVFYEPRPVTQNRDGDGLGP</sequence>
<proteinExistence type="predicted"/>
<feature type="transmembrane region" description="Helical" evidence="2">
    <location>
        <begin position="9"/>
        <end position="30"/>
    </location>
</feature>
<protein>
    <submittedName>
        <fullName evidence="3">Uncharacterized protein</fullName>
    </submittedName>
</protein>
<organism evidence="3 4">
    <name type="scientific">Friedmanniomyces endolithicus</name>
    <dbReference type="NCBI Taxonomy" id="329885"/>
    <lineage>
        <taxon>Eukaryota</taxon>
        <taxon>Fungi</taxon>
        <taxon>Dikarya</taxon>
        <taxon>Ascomycota</taxon>
        <taxon>Pezizomycotina</taxon>
        <taxon>Dothideomycetes</taxon>
        <taxon>Dothideomycetidae</taxon>
        <taxon>Mycosphaerellales</taxon>
        <taxon>Teratosphaeriaceae</taxon>
        <taxon>Friedmanniomyces</taxon>
    </lineage>
</organism>
<feature type="region of interest" description="Disordered" evidence="1">
    <location>
        <begin position="81"/>
        <end position="100"/>
    </location>
</feature>
<dbReference type="AlphaFoldDB" id="A0AAN6H540"/>
<gene>
    <name evidence="3" type="ORF">LTR91_022314</name>
</gene>
<comment type="caution">
    <text evidence="3">The sequence shown here is derived from an EMBL/GenBank/DDBJ whole genome shotgun (WGS) entry which is preliminary data.</text>
</comment>
<accession>A0AAN6H540</accession>
<evidence type="ECO:0000256" key="1">
    <source>
        <dbReference type="SAM" id="MobiDB-lite"/>
    </source>
</evidence>
<keyword evidence="4" id="KW-1185">Reference proteome</keyword>
<keyword evidence="2" id="KW-0472">Membrane</keyword>
<dbReference type="EMBL" id="JAUJLE010000433">
    <property type="protein sequence ID" value="KAK0956552.1"/>
    <property type="molecule type" value="Genomic_DNA"/>
</dbReference>
<dbReference type="Proteomes" id="UP001175353">
    <property type="component" value="Unassembled WGS sequence"/>
</dbReference>
<evidence type="ECO:0000313" key="3">
    <source>
        <dbReference type="EMBL" id="KAK0956552.1"/>
    </source>
</evidence>